<accession>A0ABS4N6X9</accession>
<protein>
    <recommendedName>
        <fullName evidence="4">SWIM-type domain-containing protein</fullName>
    </recommendedName>
</protein>
<dbReference type="EMBL" id="JAGGLR010000033">
    <property type="protein sequence ID" value="MBP2067781.1"/>
    <property type="molecule type" value="Genomic_DNA"/>
</dbReference>
<feature type="compositionally biased region" description="Basic residues" evidence="1">
    <location>
        <begin position="121"/>
        <end position="132"/>
    </location>
</feature>
<gene>
    <name evidence="2" type="ORF">J2Z30_008848</name>
</gene>
<sequence>MADVRVKSDQLVGISGGFSTHMNFLVEVVNALVVALETSKGMAGDDGGGRNFAKVYQGAVREAVAQMSFSTYAMGNLSATVMEMAFDLLATENRHQPGHRTVRPAASPGPARHARSDSARRTRQRPPKRHGKIASCGCSLDLWIGNPEEVPLFQVRGHPCLHFQALNRLLIGGFRLSARCAERHAVTASA</sequence>
<evidence type="ECO:0000256" key="1">
    <source>
        <dbReference type="SAM" id="MobiDB-lite"/>
    </source>
</evidence>
<evidence type="ECO:0000313" key="3">
    <source>
        <dbReference type="Proteomes" id="UP000756710"/>
    </source>
</evidence>
<comment type="caution">
    <text evidence="2">The sequence shown here is derived from an EMBL/GenBank/DDBJ whole genome shotgun (WGS) entry which is preliminary data.</text>
</comment>
<dbReference type="Proteomes" id="UP000756710">
    <property type="component" value="Unassembled WGS sequence"/>
</dbReference>
<evidence type="ECO:0000313" key="2">
    <source>
        <dbReference type="EMBL" id="MBP2067781.1"/>
    </source>
</evidence>
<keyword evidence="3" id="KW-1185">Reference proteome</keyword>
<name>A0ABS4N6X9_9ACTN</name>
<feature type="region of interest" description="Disordered" evidence="1">
    <location>
        <begin position="94"/>
        <end position="133"/>
    </location>
</feature>
<organism evidence="2 3">
    <name type="scientific">Streptomyces iranensis</name>
    <dbReference type="NCBI Taxonomy" id="576784"/>
    <lineage>
        <taxon>Bacteria</taxon>
        <taxon>Bacillati</taxon>
        <taxon>Actinomycetota</taxon>
        <taxon>Actinomycetes</taxon>
        <taxon>Kitasatosporales</taxon>
        <taxon>Streptomycetaceae</taxon>
        <taxon>Streptomyces</taxon>
        <taxon>Streptomyces violaceusniger group</taxon>
    </lineage>
</organism>
<reference evidence="2 3" key="1">
    <citation type="submission" date="2021-03" db="EMBL/GenBank/DDBJ databases">
        <title>Genomic Encyclopedia of Type Strains, Phase IV (KMG-IV): sequencing the most valuable type-strain genomes for metagenomic binning, comparative biology and taxonomic classification.</title>
        <authorList>
            <person name="Goeker M."/>
        </authorList>
    </citation>
    <scope>NUCLEOTIDE SEQUENCE [LARGE SCALE GENOMIC DNA]</scope>
    <source>
        <strain evidence="2 3">DSM 41954</strain>
    </source>
</reference>
<dbReference type="RefSeq" id="WP_209469102.1">
    <property type="nucleotide sequence ID" value="NZ_BAABDR010000005.1"/>
</dbReference>
<proteinExistence type="predicted"/>
<evidence type="ECO:0008006" key="4">
    <source>
        <dbReference type="Google" id="ProtNLM"/>
    </source>
</evidence>